<gene>
    <name evidence="2" type="ORF">IPH26_15035</name>
</gene>
<dbReference type="EMBL" id="JADJEV010000004">
    <property type="protein sequence ID" value="MBK6974193.1"/>
    <property type="molecule type" value="Genomic_DNA"/>
</dbReference>
<dbReference type="AlphaFoldDB" id="A0A9D7E5J1"/>
<protein>
    <submittedName>
        <fullName evidence="2">Tetratricopeptide repeat protein</fullName>
    </submittedName>
</protein>
<evidence type="ECO:0000259" key="1">
    <source>
        <dbReference type="Pfam" id="PF22707"/>
    </source>
</evidence>
<sequence>MTWEHVQALRKSGRFQEAVDLGLQELADDPGDFKLRTQIDWAFYGLVKNHVFSIVSKLKGGQPAPNAVVNQIHQALRRYARQPKRRPDNALSNILRELSKIAPHFPFFPGFIRWVGFDGLAAEDWQYNQLDENRFPPIALGIARGLAKWMKAFPEAAEEEIDLALEWIDRVRPAAEGDDALWMDWDRVYLLRRVHRHAEAAGVLGPVIKAKRNEFWVWAEAARLYAEEQPDLALACACRALECGSDPKFTVKVHRELAQMLADRGEFAQASSELASAITLRQEQGWGIDAELQDLINSSWYDPSAQGAERAGDFYAHHSQDALVLCFDSVEVKPATYLGTIVPQLPKDAQPGRKARPLPRFAIRESNGASVSIVGPGVRCRNIKIGDPVTLVLGRQRDIDRDAIVQVSVRTDGVNWDCTDSGMGLVTREAADERRAKVFVDRDLEVGIDDGAWHGSHSPKVGEGVRFRVTANRKTGRRDLFAVEPGPHPDADVKVTTGHLKRNPKGFAFVDDAFVPPFMVETVPPEVDTVVAVLVYAKHPKEDRYGWRAVAISAA</sequence>
<dbReference type="Pfam" id="PF22707">
    <property type="entry name" value="S1CSD-TOTE-2"/>
    <property type="match status" value="1"/>
</dbReference>
<dbReference type="InterPro" id="IPR054283">
    <property type="entry name" value="DUF7017"/>
</dbReference>
<evidence type="ECO:0000313" key="3">
    <source>
        <dbReference type="Proteomes" id="UP000807785"/>
    </source>
</evidence>
<dbReference type="SUPFAM" id="SSF48452">
    <property type="entry name" value="TPR-like"/>
    <property type="match status" value="1"/>
</dbReference>
<dbReference type="InterPro" id="IPR054427">
    <property type="entry name" value="S1CSD-TOTE-2"/>
</dbReference>
<accession>A0A9D7E5J1</accession>
<dbReference type="Gene3D" id="1.25.40.10">
    <property type="entry name" value="Tetratricopeptide repeat domain"/>
    <property type="match status" value="1"/>
</dbReference>
<comment type="caution">
    <text evidence="2">The sequence shown here is derived from an EMBL/GenBank/DDBJ whole genome shotgun (WGS) entry which is preliminary data.</text>
</comment>
<dbReference type="InterPro" id="IPR011990">
    <property type="entry name" value="TPR-like_helical_dom_sf"/>
</dbReference>
<feature type="domain" description="TOTE conflict systems S1/CSD-like" evidence="1">
    <location>
        <begin position="495"/>
        <end position="552"/>
    </location>
</feature>
<name>A0A9D7E5J1_9PROT</name>
<dbReference type="Proteomes" id="UP000807785">
    <property type="component" value="Unassembled WGS sequence"/>
</dbReference>
<proteinExistence type="predicted"/>
<reference evidence="3" key="1">
    <citation type="journal article" date="2021" name="Nat. Commun.">
        <title>Connecting structure to function with the recovery of over 1000 high-quality metagenome-assembled genomes from activated sludge using long-read sequencing.</title>
        <authorList>
            <person name="Singleton C.M."/>
            <person name="Petriglieri F."/>
            <person name="Kristensen J.M."/>
            <person name="Kirkegaard R.H."/>
            <person name="Michaelsen T.Y."/>
            <person name="Andersen M.H."/>
            <person name="Kondrotaite Z."/>
            <person name="Karst S.M."/>
            <person name="Dueholm M.S."/>
            <person name="Nielsen P.H."/>
            <person name="Albertsen M."/>
        </authorList>
    </citation>
    <scope>NUCLEOTIDE SEQUENCE [LARGE SCALE GENOMIC DNA]</scope>
</reference>
<evidence type="ECO:0000313" key="2">
    <source>
        <dbReference type="EMBL" id="MBK6974193.1"/>
    </source>
</evidence>
<dbReference type="Pfam" id="PF22860">
    <property type="entry name" value="DUF7017"/>
    <property type="match status" value="1"/>
</dbReference>
<organism evidence="2 3">
    <name type="scientific">Candidatus Methylophosphatis roskildensis</name>
    <dbReference type="NCBI Taxonomy" id="2899263"/>
    <lineage>
        <taxon>Bacteria</taxon>
        <taxon>Pseudomonadati</taxon>
        <taxon>Pseudomonadota</taxon>
        <taxon>Betaproteobacteria</taxon>
        <taxon>Nitrosomonadales</taxon>
        <taxon>Sterolibacteriaceae</taxon>
        <taxon>Candidatus Methylophosphatis</taxon>
    </lineage>
</organism>